<dbReference type="RefSeq" id="WP_129404618.1">
    <property type="nucleotide sequence ID" value="NZ_SBKP01000010.1"/>
</dbReference>
<dbReference type="PROSITE" id="PS50111">
    <property type="entry name" value="CHEMOTAXIS_TRANSDUC_2"/>
    <property type="match status" value="1"/>
</dbReference>
<gene>
    <name evidence="3" type="ORF">EQG66_10930</name>
</gene>
<dbReference type="SUPFAM" id="SSF58104">
    <property type="entry name" value="Methyl-accepting chemotaxis protein (MCP) signaling domain"/>
    <property type="match status" value="1"/>
</dbReference>
<dbReference type="InterPro" id="IPR004089">
    <property type="entry name" value="MCPsignal_dom"/>
</dbReference>
<comment type="caution">
    <text evidence="3">The sequence shown here is derived from an EMBL/GenBank/DDBJ whole genome shotgun (WGS) entry which is preliminary data.</text>
</comment>
<evidence type="ECO:0000313" key="3">
    <source>
        <dbReference type="EMBL" id="RXR28257.1"/>
    </source>
</evidence>
<dbReference type="GO" id="GO:0016020">
    <property type="term" value="C:membrane"/>
    <property type="evidence" value="ECO:0007669"/>
    <property type="project" value="InterPro"/>
</dbReference>
<dbReference type="Gene3D" id="1.10.287.950">
    <property type="entry name" value="Methyl-accepting chemotaxis protein"/>
    <property type="match status" value="1"/>
</dbReference>
<proteinExistence type="predicted"/>
<dbReference type="OrthoDB" id="5292010at2"/>
<dbReference type="InterPro" id="IPR004090">
    <property type="entry name" value="Chemotax_Me-accpt_rcpt"/>
</dbReference>
<dbReference type="PRINTS" id="PR00260">
    <property type="entry name" value="CHEMTRNSDUCR"/>
</dbReference>
<evidence type="ECO:0000313" key="4">
    <source>
        <dbReference type="Proteomes" id="UP000290958"/>
    </source>
</evidence>
<evidence type="ECO:0000259" key="2">
    <source>
        <dbReference type="PROSITE" id="PS50111"/>
    </source>
</evidence>
<keyword evidence="4" id="KW-1185">Reference proteome</keyword>
<dbReference type="GO" id="GO:0006935">
    <property type="term" value="P:chemotaxis"/>
    <property type="evidence" value="ECO:0007669"/>
    <property type="project" value="InterPro"/>
</dbReference>
<organism evidence="3 4">
    <name type="scientific">Sphingobium fluviale</name>
    <dbReference type="NCBI Taxonomy" id="2506423"/>
    <lineage>
        <taxon>Bacteria</taxon>
        <taxon>Pseudomonadati</taxon>
        <taxon>Pseudomonadota</taxon>
        <taxon>Alphaproteobacteria</taxon>
        <taxon>Sphingomonadales</taxon>
        <taxon>Sphingomonadaceae</taxon>
        <taxon>Sphingobium</taxon>
    </lineage>
</organism>
<keyword evidence="1" id="KW-0807">Transducer</keyword>
<dbReference type="Gene3D" id="3.30.450.20">
    <property type="entry name" value="PAS domain"/>
    <property type="match status" value="1"/>
</dbReference>
<dbReference type="EMBL" id="SBKP01000010">
    <property type="protein sequence ID" value="RXR28257.1"/>
    <property type="molecule type" value="Genomic_DNA"/>
</dbReference>
<dbReference type="GO" id="GO:0007165">
    <property type="term" value="P:signal transduction"/>
    <property type="evidence" value="ECO:0007669"/>
    <property type="project" value="UniProtKB-KW"/>
</dbReference>
<sequence length="351" mass="38462">MQDDILKLAFEVSRITGEKIAVIDRIMMRTRMLSMNARLESTRAGEAGLGFGVVAREMGVVAEEVNALSAQLQSEIAANTARIESAGRHMMQEFKGQRFADLARNVVEIIDRNLYERSCDVRWWATDSAMVGVLQQKTLEASAYACERLATILRSYTVYLDLWVADRSGRVVATGRGSRFPNAINQNVSETEWFKSGLATRSGDDFAVCDITRNGVLGNAQVATYSTAIRKGGATDGEVLGVLGIFFDWEPQARDIVQGVALTEAERAETRVMLLNSKHQVIAASDKSCSLSEVYPIKSDAKQGFYQEGQRMVCYALTPGYETYQGLGWYGCIESKVGGGAGGDGSFQVKH</sequence>
<feature type="domain" description="Methyl-accepting transducer" evidence="2">
    <location>
        <begin position="17"/>
        <end position="86"/>
    </location>
</feature>
<dbReference type="Pfam" id="PF00015">
    <property type="entry name" value="MCPsignal"/>
    <property type="match status" value="1"/>
</dbReference>
<dbReference type="Proteomes" id="UP000290958">
    <property type="component" value="Unassembled WGS sequence"/>
</dbReference>
<reference evidence="4" key="1">
    <citation type="submission" date="2019-01" db="EMBL/GenBank/DDBJ databases">
        <title>Cytophagaceae bacterium strain CAR-16.</title>
        <authorList>
            <person name="Chen W.-M."/>
        </authorList>
    </citation>
    <scope>NUCLEOTIDE SEQUENCE [LARGE SCALE GENOMIC DNA]</scope>
    <source>
        <strain evidence="4">CHR27</strain>
    </source>
</reference>
<evidence type="ECO:0000256" key="1">
    <source>
        <dbReference type="PROSITE-ProRule" id="PRU00284"/>
    </source>
</evidence>
<dbReference type="AlphaFoldDB" id="A0A4Q1KFK1"/>
<name>A0A4Q1KFK1_9SPHN</name>
<accession>A0A4Q1KFK1</accession>
<protein>
    <submittedName>
        <fullName evidence="3">Chemotaxis protein</fullName>
    </submittedName>
</protein>
<dbReference type="GO" id="GO:0004888">
    <property type="term" value="F:transmembrane signaling receptor activity"/>
    <property type="evidence" value="ECO:0007669"/>
    <property type="project" value="InterPro"/>
</dbReference>